<dbReference type="AlphaFoldDB" id="A0A9D9DVK3"/>
<evidence type="ECO:0000313" key="2">
    <source>
        <dbReference type="Proteomes" id="UP000823612"/>
    </source>
</evidence>
<accession>A0A9D9DVK3</accession>
<sequence length="586" mass="68642">MNIPENQEKNNPIPPATPKEMEMYSSALSLSDMEIFIFPDLMYALVLANIMSPEIWKWREEPWFKNIGKKSFSYKINRVKQYIMDHFVFNLDLETWGLTTKEKEINRFKDFIDPKALAQSNALFGYEGDKYYYDVDIRRHFGLDKYDAEVIPYWKTETVEAMMAFKNKEGYSCGAGECVSLAALYVAALFIVGQIPLKDIFMIGTPLHSQNFIAEKDGFMTNNRRIVTKNMWYNGTELSAKARRSIENERITIVSHLSGCMHTFYKEATIDPERFAFFKDKFCAFLEAELSFEYFANFLYSRECYWKCFQYKHIRNGKECYIPLESIFNTQRSSKNRFDNESRQALIEEMNSQDFALAPIGDKMIINDVEEYLNRHPHTKLDAYAEYFMGKAPCRECPNRQKMFKELEQFLKTEPRLPDASEKDFVPASLLDIRPEQSREEISTYLHRKALDEKHPLAILSLYAYRDMENTDWRPFVKAALERNPVCIRETDGLAWEEVVRKVEQMPNESIYAGNRLAQPDEVWNFGTGDGAEKAFLLWNIAKSRNPEMRFRFSIAEEHVQLQSLPDNTVLWKSTTSKQIKQTVEA</sequence>
<reference evidence="1" key="1">
    <citation type="submission" date="2020-10" db="EMBL/GenBank/DDBJ databases">
        <authorList>
            <person name="Gilroy R."/>
        </authorList>
    </citation>
    <scope>NUCLEOTIDE SEQUENCE</scope>
    <source>
        <strain evidence="1">2889</strain>
    </source>
</reference>
<dbReference type="EMBL" id="JADIMZ010000120">
    <property type="protein sequence ID" value="MBO8433231.1"/>
    <property type="molecule type" value="Genomic_DNA"/>
</dbReference>
<dbReference type="Proteomes" id="UP000823612">
    <property type="component" value="Unassembled WGS sequence"/>
</dbReference>
<gene>
    <name evidence="1" type="ORF">IAB08_08095</name>
</gene>
<evidence type="ECO:0000313" key="1">
    <source>
        <dbReference type="EMBL" id="MBO8433231.1"/>
    </source>
</evidence>
<protein>
    <submittedName>
        <fullName evidence="1">Uncharacterized protein</fullName>
    </submittedName>
</protein>
<proteinExistence type="predicted"/>
<name>A0A9D9DVK3_9BACT</name>
<comment type="caution">
    <text evidence="1">The sequence shown here is derived from an EMBL/GenBank/DDBJ whole genome shotgun (WGS) entry which is preliminary data.</text>
</comment>
<reference evidence="1" key="2">
    <citation type="journal article" date="2021" name="PeerJ">
        <title>Extensive microbial diversity within the chicken gut microbiome revealed by metagenomics and culture.</title>
        <authorList>
            <person name="Gilroy R."/>
            <person name="Ravi A."/>
            <person name="Getino M."/>
            <person name="Pursley I."/>
            <person name="Horton D.L."/>
            <person name="Alikhan N.F."/>
            <person name="Baker D."/>
            <person name="Gharbi K."/>
            <person name="Hall N."/>
            <person name="Watson M."/>
            <person name="Adriaenssens E.M."/>
            <person name="Foster-Nyarko E."/>
            <person name="Jarju S."/>
            <person name="Secka A."/>
            <person name="Antonio M."/>
            <person name="Oren A."/>
            <person name="Chaudhuri R.R."/>
            <person name="La Ragione R."/>
            <person name="Hildebrand F."/>
            <person name="Pallen M.J."/>
        </authorList>
    </citation>
    <scope>NUCLEOTIDE SEQUENCE</scope>
    <source>
        <strain evidence="1">2889</strain>
    </source>
</reference>
<organism evidence="1 2">
    <name type="scientific">Candidatus Pullibacteroides excrementavium</name>
    <dbReference type="NCBI Taxonomy" id="2840905"/>
    <lineage>
        <taxon>Bacteria</taxon>
        <taxon>Pseudomonadati</taxon>
        <taxon>Bacteroidota</taxon>
        <taxon>Bacteroidia</taxon>
        <taxon>Bacteroidales</taxon>
        <taxon>Candidatus Pullibacteroides</taxon>
    </lineage>
</organism>